<dbReference type="OrthoDB" id="7294637at2"/>
<dbReference type="EMBL" id="QVMU01000001">
    <property type="protein sequence ID" value="RJX75325.1"/>
    <property type="molecule type" value="Genomic_DNA"/>
</dbReference>
<evidence type="ECO:0008006" key="3">
    <source>
        <dbReference type="Google" id="ProtNLM"/>
    </source>
</evidence>
<gene>
    <name evidence="1" type="ORF">DZ860_01185</name>
</gene>
<protein>
    <recommendedName>
        <fullName evidence="3">Exo-alpha-sialidase</fullName>
    </recommendedName>
</protein>
<evidence type="ECO:0000313" key="1">
    <source>
        <dbReference type="EMBL" id="RJX75325.1"/>
    </source>
</evidence>
<accession>A0A3A6QRE3</accession>
<organism evidence="1 2">
    <name type="scientific">Vibrio sinensis</name>
    <dbReference type="NCBI Taxonomy" id="2302434"/>
    <lineage>
        <taxon>Bacteria</taxon>
        <taxon>Pseudomonadati</taxon>
        <taxon>Pseudomonadota</taxon>
        <taxon>Gammaproteobacteria</taxon>
        <taxon>Vibrionales</taxon>
        <taxon>Vibrionaceae</taxon>
        <taxon>Vibrio</taxon>
    </lineage>
</organism>
<dbReference type="InterPro" id="IPR036278">
    <property type="entry name" value="Sialidase_sf"/>
</dbReference>
<reference evidence="1 2" key="1">
    <citation type="submission" date="2018-08" db="EMBL/GenBank/DDBJ databases">
        <title>Vibrio isolated from the Eastern China Marginal Seas.</title>
        <authorList>
            <person name="Li Y."/>
        </authorList>
    </citation>
    <scope>NUCLEOTIDE SEQUENCE [LARGE SCALE GENOMIC DNA]</scope>
    <source>
        <strain evidence="1 2">BEI233</strain>
    </source>
</reference>
<dbReference type="CDD" id="cd15482">
    <property type="entry name" value="Sialidase_non-viral"/>
    <property type="match status" value="1"/>
</dbReference>
<dbReference type="PROSITE" id="PS51257">
    <property type="entry name" value="PROKAR_LIPOPROTEIN"/>
    <property type="match status" value="1"/>
</dbReference>
<proteinExistence type="predicted"/>
<dbReference type="SUPFAM" id="SSF50939">
    <property type="entry name" value="Sialidases"/>
    <property type="match status" value="2"/>
</dbReference>
<dbReference type="AlphaFoldDB" id="A0A3A6QRE3"/>
<keyword evidence="2" id="KW-1185">Reference proteome</keyword>
<dbReference type="Proteomes" id="UP000273252">
    <property type="component" value="Unassembled WGS sequence"/>
</dbReference>
<evidence type="ECO:0000313" key="2">
    <source>
        <dbReference type="Proteomes" id="UP000273252"/>
    </source>
</evidence>
<comment type="caution">
    <text evidence="1">The sequence shown here is derived from an EMBL/GenBank/DDBJ whole genome shotgun (WGS) entry which is preliminary data.</text>
</comment>
<dbReference type="Gene3D" id="2.120.10.10">
    <property type="match status" value="2"/>
</dbReference>
<name>A0A3A6QRE3_9VIBR</name>
<dbReference type="RefSeq" id="WP_120029081.1">
    <property type="nucleotide sequence ID" value="NZ_QVMU01000001.1"/>
</dbReference>
<sequence length="517" mass="57060">MNKQYMPIMLSVAVVTGCGGESEAISANSLSSGVFSFTGDFIEQETVMASLTIEDQDGIDQMELGYRWYDDMGVISVTEQLVLEPKDVGKNIHLEVTFTDDMGNEETLTSQTYTVEPKHELALFYSASNYKISQVKSTDFGQSWSSEFKIDQDETDPDAAGYYPNVASDGKGNIVAVWTSEYVDAYGGEYDPVFSYSNDNGLTFSDKALLNPSDVADSEGDEDPTIATDKNGNWVAVWSSGENIDGSGTDGDIVFVRSQDNGKTWTEAQVLHSFSLSDRAHDWYPTVKIVDDRWIVVWMTQHDFSGSGGTDRDIVISYSQDQGATWSDPKYVNSWAQSDTNSDDDSFPLIDLNSNGSMVVAWSGHNGEADYDIYAAMSSDFGETWSTATKINDYGNRDASSDHDYPRHVAINENNTAVISWHGKNAAFGGGEDLFYSSSFDYGNSWSSEEIINVNPDTTTQEYAAIISGPDDRWIACWVNGDGSVATKRSTDLVTWSQAQYISQIDSAYYTCNLLYH</sequence>